<dbReference type="EMBL" id="OY882863">
    <property type="protein sequence ID" value="CAK6446739.1"/>
    <property type="molecule type" value="Genomic_DNA"/>
</dbReference>
<evidence type="ECO:0000313" key="2">
    <source>
        <dbReference type="Proteomes" id="UP001314169"/>
    </source>
</evidence>
<proteinExistence type="predicted"/>
<name>A0ABP0AA80_PIPNA</name>
<organism evidence="1 2">
    <name type="scientific">Pipistrellus nathusii</name>
    <name type="common">Nathusius' pipistrelle</name>
    <dbReference type="NCBI Taxonomy" id="59473"/>
    <lineage>
        <taxon>Eukaryota</taxon>
        <taxon>Metazoa</taxon>
        <taxon>Chordata</taxon>
        <taxon>Craniata</taxon>
        <taxon>Vertebrata</taxon>
        <taxon>Euteleostomi</taxon>
        <taxon>Mammalia</taxon>
        <taxon>Eutheria</taxon>
        <taxon>Laurasiatheria</taxon>
        <taxon>Chiroptera</taxon>
        <taxon>Yangochiroptera</taxon>
        <taxon>Vespertilionidae</taxon>
        <taxon>Pipistrellus</taxon>
    </lineage>
</organism>
<gene>
    <name evidence="1" type="ORF">MPIPNATIZW_LOCUS15045</name>
</gene>
<reference evidence="1" key="1">
    <citation type="submission" date="2023-12" db="EMBL/GenBank/DDBJ databases">
        <authorList>
            <person name="Brown T."/>
        </authorList>
    </citation>
    <scope>NUCLEOTIDE SEQUENCE</scope>
</reference>
<evidence type="ECO:0000313" key="1">
    <source>
        <dbReference type="EMBL" id="CAK6446739.1"/>
    </source>
</evidence>
<accession>A0ABP0AA80</accession>
<protein>
    <submittedName>
        <fullName evidence="1">Uncharacterized protein</fullName>
    </submittedName>
</protein>
<dbReference type="Proteomes" id="UP001314169">
    <property type="component" value="Chromosome 6"/>
</dbReference>
<keyword evidence="2" id="KW-1185">Reference proteome</keyword>
<sequence length="103" mass="11781">MLNRLHNRTVVNLYAILIGSSRRTRFHVHNITNYSNKVGKFTSSLAFKKKKLCYATQCGGEMIPIYINLVKCEARLYMAQPWLSSGLKLDSPDFQLVNGLLFL</sequence>